<dbReference type="InterPro" id="IPR019278">
    <property type="entry name" value="DICT_dom"/>
</dbReference>
<name>A0A6A9UX56_9ACTN</name>
<dbReference type="EMBL" id="WPCU01000005">
    <property type="protein sequence ID" value="MVA75827.1"/>
    <property type="molecule type" value="Genomic_DNA"/>
</dbReference>
<comment type="caution">
    <text evidence="2">The sequence shown here is derived from an EMBL/GenBank/DDBJ whole genome shotgun (WGS) entry which is preliminary data.</text>
</comment>
<sequence length="222" mass="24684">MTTVVDRTEEKVESVFDHVTALFPDEEVHRLGKQTLIGLSWAIEDEFCARAERPVLIGSFQETRFWEPSRARWVELARVAEKALVMGSFGGVEPTPEEVDAGLVRVDFPAESPIAREWLVVCDSFELPAALLARELPGQTTVPDRDRLFEALWTIEADVVRETARRCTQVAATMGVAEAAPLLYHLAEQPRPSVVSPEAASRLFNRVVVHLDLASRPVPDGI</sequence>
<accession>A0A6A9UX56</accession>
<organism evidence="2 3">
    <name type="scientific">Auraticoccus cholistanensis</name>
    <dbReference type="NCBI Taxonomy" id="2656650"/>
    <lineage>
        <taxon>Bacteria</taxon>
        <taxon>Bacillati</taxon>
        <taxon>Actinomycetota</taxon>
        <taxon>Actinomycetes</taxon>
        <taxon>Propionibacteriales</taxon>
        <taxon>Propionibacteriaceae</taxon>
        <taxon>Auraticoccus</taxon>
    </lineage>
</organism>
<evidence type="ECO:0000259" key="1">
    <source>
        <dbReference type="Pfam" id="PF10069"/>
    </source>
</evidence>
<keyword evidence="3" id="KW-1185">Reference proteome</keyword>
<proteinExistence type="predicted"/>
<gene>
    <name evidence="2" type="ORF">GC722_07295</name>
</gene>
<protein>
    <recommendedName>
        <fullName evidence="1">DICT domain-containing protein</fullName>
    </recommendedName>
</protein>
<evidence type="ECO:0000313" key="3">
    <source>
        <dbReference type="Proteomes" id="UP000435304"/>
    </source>
</evidence>
<evidence type="ECO:0000313" key="2">
    <source>
        <dbReference type="EMBL" id="MVA75827.1"/>
    </source>
</evidence>
<dbReference type="AlphaFoldDB" id="A0A6A9UX56"/>
<dbReference type="RefSeq" id="WP_156609349.1">
    <property type="nucleotide sequence ID" value="NZ_WPCU01000005.1"/>
</dbReference>
<reference evidence="2 3" key="1">
    <citation type="submission" date="2019-12" db="EMBL/GenBank/DDBJ databases">
        <title>Auraticoccus cholistani sp. nov., an actinomycete isolated from soil of Cholistan desert.</title>
        <authorList>
            <person name="Cheema M.T."/>
        </authorList>
    </citation>
    <scope>NUCLEOTIDE SEQUENCE [LARGE SCALE GENOMIC DNA]</scope>
    <source>
        <strain evidence="2 3">F435</strain>
    </source>
</reference>
<dbReference type="Pfam" id="PF10069">
    <property type="entry name" value="DICT"/>
    <property type="match status" value="1"/>
</dbReference>
<dbReference type="Proteomes" id="UP000435304">
    <property type="component" value="Unassembled WGS sequence"/>
</dbReference>
<feature type="domain" description="DICT" evidence="1">
    <location>
        <begin position="17"/>
        <end position="135"/>
    </location>
</feature>